<dbReference type="RefSeq" id="WP_187428535.1">
    <property type="nucleotide sequence ID" value="NZ_CP143423.1"/>
</dbReference>
<dbReference type="InterPro" id="IPR018723">
    <property type="entry name" value="DUF2254_membrane"/>
</dbReference>
<reference evidence="3" key="2">
    <citation type="submission" date="2024-01" db="EMBL/GenBank/DDBJ databases">
        <title>Roseobacter fucihabitans sp. nov., isolated from the brown alga Fucus spiralis.</title>
        <authorList>
            <person name="Hahnke S."/>
            <person name="Berger M."/>
            <person name="Schlingloff A."/>
            <person name="Athale I."/>
            <person name="Neumann-Schaal M."/>
            <person name="Adenaya A."/>
            <person name="Poehlein A."/>
            <person name="Daniel R."/>
            <person name="Pertersen J."/>
            <person name="Brinkhoff T."/>
        </authorList>
    </citation>
    <scope>NUCLEOTIDE SEQUENCE [LARGE SCALE GENOMIC DNA]</scope>
    <source>
        <strain evidence="3">B14</strain>
    </source>
</reference>
<dbReference type="Pfam" id="PF10011">
    <property type="entry name" value="DUF2254"/>
    <property type="match status" value="1"/>
</dbReference>
<feature type="transmembrane region" description="Helical" evidence="1">
    <location>
        <begin position="69"/>
        <end position="92"/>
    </location>
</feature>
<feature type="transmembrane region" description="Helical" evidence="1">
    <location>
        <begin position="146"/>
        <end position="166"/>
    </location>
</feature>
<dbReference type="Proteomes" id="UP001318682">
    <property type="component" value="Chromosome"/>
</dbReference>
<keyword evidence="3" id="KW-1185">Reference proteome</keyword>
<organism evidence="2 3">
    <name type="scientific">Roseobacter fucihabitans</name>
    <dbReference type="NCBI Taxonomy" id="1537242"/>
    <lineage>
        <taxon>Bacteria</taxon>
        <taxon>Pseudomonadati</taxon>
        <taxon>Pseudomonadota</taxon>
        <taxon>Alphaproteobacteria</taxon>
        <taxon>Rhodobacterales</taxon>
        <taxon>Roseobacteraceae</taxon>
        <taxon>Roseobacter</taxon>
    </lineage>
</organism>
<evidence type="ECO:0000256" key="1">
    <source>
        <dbReference type="SAM" id="Phobius"/>
    </source>
</evidence>
<evidence type="ECO:0000313" key="3">
    <source>
        <dbReference type="Proteomes" id="UP001318682"/>
    </source>
</evidence>
<feature type="transmembrane region" description="Helical" evidence="1">
    <location>
        <begin position="20"/>
        <end position="39"/>
    </location>
</feature>
<dbReference type="EMBL" id="CP143423">
    <property type="protein sequence ID" value="WVX51366.1"/>
    <property type="molecule type" value="Genomic_DNA"/>
</dbReference>
<keyword evidence="1" id="KW-1133">Transmembrane helix</keyword>
<proteinExistence type="predicted"/>
<evidence type="ECO:0008006" key="4">
    <source>
        <dbReference type="Google" id="ProtNLM"/>
    </source>
</evidence>
<gene>
    <name evidence="2" type="ORF">ROLI_044670</name>
</gene>
<keyword evidence="1" id="KW-0472">Membrane</keyword>
<accession>A0ABZ2C035</accession>
<keyword evidence="1" id="KW-0812">Transmembrane</keyword>
<name>A0ABZ2C035_9RHOB</name>
<reference evidence="2 3" key="1">
    <citation type="submission" date="2015-07" db="EMBL/GenBank/DDBJ databases">
        <authorList>
            <person name="Voget S."/>
            <person name="Dogs M."/>
            <person name="Brinkhoff T.H."/>
            <person name="Daniel R."/>
        </authorList>
    </citation>
    <scope>NUCLEOTIDE SEQUENCE [LARGE SCALE GENOMIC DNA]</scope>
    <source>
        <strain evidence="2 3">B14</strain>
    </source>
</reference>
<feature type="transmembrane region" description="Helical" evidence="1">
    <location>
        <begin position="113"/>
        <end position="134"/>
    </location>
</feature>
<sequence>MKYRAKLLQLAQAARASYWFLPASMVLFTFVLANLVIWIDRSPDMLPFQLPDRLSNTQIEGARSTLSTIATSVIGVTGVMFSMTVVAVSFAAGTYGPRLIGNFMRDRGNQISLGILISTFVFSLLVLRVVQSPIEDGEIAAFVPHYSLLLAIAGSIVAVFAMIYFVHHVPETINVSNITANLGHKLERDIRTIIEVNAERGSSDNATLPDTQPDRQLKLPIAGYIQVLRYSRIKELSEEKICDVEILCFPGEFVTRFTPVLNIWQDENLTDEDMSELHECFAVGTNRTEHQNIYFLVDQLVEMLARALSPGVNDPFTAINCLNWMHNALKAAQLHENGMQNKGVRTSALGPILTYDKLLERSFKASKPYCEPDHLVMARYNELMQDLNETSMS</sequence>
<protein>
    <recommendedName>
        <fullName evidence="4">DUF2254 domain-containing protein</fullName>
    </recommendedName>
</protein>
<evidence type="ECO:0000313" key="2">
    <source>
        <dbReference type="EMBL" id="WVX51366.1"/>
    </source>
</evidence>